<evidence type="ECO:0000313" key="2">
    <source>
        <dbReference type="Proteomes" id="UP000823775"/>
    </source>
</evidence>
<evidence type="ECO:0000313" key="1">
    <source>
        <dbReference type="EMBL" id="MCD7457809.1"/>
    </source>
</evidence>
<reference evidence="1 2" key="1">
    <citation type="journal article" date="2021" name="BMC Genomics">
        <title>Datura genome reveals duplications of psychoactive alkaloid biosynthetic genes and high mutation rate following tissue culture.</title>
        <authorList>
            <person name="Rajewski A."/>
            <person name="Carter-House D."/>
            <person name="Stajich J."/>
            <person name="Litt A."/>
        </authorList>
    </citation>
    <scope>NUCLEOTIDE SEQUENCE [LARGE SCALE GENOMIC DNA]</scope>
    <source>
        <strain evidence="1">AR-01</strain>
    </source>
</reference>
<keyword evidence="2" id="KW-1185">Reference proteome</keyword>
<dbReference type="Proteomes" id="UP000823775">
    <property type="component" value="Unassembled WGS sequence"/>
</dbReference>
<dbReference type="EMBL" id="JACEIK010000479">
    <property type="protein sequence ID" value="MCD7457809.1"/>
    <property type="molecule type" value="Genomic_DNA"/>
</dbReference>
<sequence>MPASLRVNILRTQTYAEGCGKKKKRGETTGVVGLAVVIFVGVNGGFRPTGWELVWFGACSAARLVVFRQLEMVVLIGQSGEDGGGWSGDGNEGLRLVGGEG</sequence>
<organism evidence="1 2">
    <name type="scientific">Datura stramonium</name>
    <name type="common">Jimsonweed</name>
    <name type="synonym">Common thornapple</name>
    <dbReference type="NCBI Taxonomy" id="4076"/>
    <lineage>
        <taxon>Eukaryota</taxon>
        <taxon>Viridiplantae</taxon>
        <taxon>Streptophyta</taxon>
        <taxon>Embryophyta</taxon>
        <taxon>Tracheophyta</taxon>
        <taxon>Spermatophyta</taxon>
        <taxon>Magnoliopsida</taxon>
        <taxon>eudicotyledons</taxon>
        <taxon>Gunneridae</taxon>
        <taxon>Pentapetalae</taxon>
        <taxon>asterids</taxon>
        <taxon>lamiids</taxon>
        <taxon>Solanales</taxon>
        <taxon>Solanaceae</taxon>
        <taxon>Solanoideae</taxon>
        <taxon>Datureae</taxon>
        <taxon>Datura</taxon>
    </lineage>
</organism>
<name>A0ABS8SGY1_DATST</name>
<proteinExistence type="predicted"/>
<protein>
    <submittedName>
        <fullName evidence="1">Uncharacterized protein</fullName>
    </submittedName>
</protein>
<accession>A0ABS8SGY1</accession>
<gene>
    <name evidence="1" type="ORF">HAX54_036248</name>
</gene>
<comment type="caution">
    <text evidence="1">The sequence shown here is derived from an EMBL/GenBank/DDBJ whole genome shotgun (WGS) entry which is preliminary data.</text>
</comment>